<comment type="caution">
    <text evidence="2">The sequence shown here is derived from an EMBL/GenBank/DDBJ whole genome shotgun (WGS) entry which is preliminary data.</text>
</comment>
<keyword evidence="3" id="KW-1185">Reference proteome</keyword>
<sequence>MDDPAPSSGSSELVGPGAPGFGPVLGTMDLVITYYNSRIQAEQRSATPDPERLEDLMAQRRACVEDKKRLGEAGPEELARLGTLYAARLRELDESGQLS</sequence>
<name>A0ABW0ASM2_9ACTN</name>
<feature type="region of interest" description="Disordered" evidence="1">
    <location>
        <begin position="1"/>
        <end position="20"/>
    </location>
</feature>
<evidence type="ECO:0000313" key="2">
    <source>
        <dbReference type="EMBL" id="MFC5156702.1"/>
    </source>
</evidence>
<gene>
    <name evidence="2" type="ORF">ACFPRH_33805</name>
</gene>
<evidence type="ECO:0000313" key="3">
    <source>
        <dbReference type="Proteomes" id="UP001596160"/>
    </source>
</evidence>
<dbReference type="Proteomes" id="UP001596160">
    <property type="component" value="Unassembled WGS sequence"/>
</dbReference>
<proteinExistence type="predicted"/>
<evidence type="ECO:0000256" key="1">
    <source>
        <dbReference type="SAM" id="MobiDB-lite"/>
    </source>
</evidence>
<dbReference type="EMBL" id="JBHSKP010000040">
    <property type="protein sequence ID" value="MFC5156702.1"/>
    <property type="molecule type" value="Genomic_DNA"/>
</dbReference>
<accession>A0ABW0ASM2</accession>
<reference evidence="3" key="1">
    <citation type="journal article" date="2019" name="Int. J. Syst. Evol. Microbiol.">
        <title>The Global Catalogue of Microorganisms (GCM) 10K type strain sequencing project: providing services to taxonomists for standard genome sequencing and annotation.</title>
        <authorList>
            <consortium name="The Broad Institute Genomics Platform"/>
            <consortium name="The Broad Institute Genome Sequencing Center for Infectious Disease"/>
            <person name="Wu L."/>
            <person name="Ma J."/>
        </authorList>
    </citation>
    <scope>NUCLEOTIDE SEQUENCE [LARGE SCALE GENOMIC DNA]</scope>
    <source>
        <strain evidence="3">PCU 266</strain>
    </source>
</reference>
<organism evidence="2 3">
    <name type="scientific">Streptomyces amakusaensis</name>
    <dbReference type="NCBI Taxonomy" id="67271"/>
    <lineage>
        <taxon>Bacteria</taxon>
        <taxon>Bacillati</taxon>
        <taxon>Actinomycetota</taxon>
        <taxon>Actinomycetes</taxon>
        <taxon>Kitasatosporales</taxon>
        <taxon>Streptomycetaceae</taxon>
        <taxon>Streptomyces</taxon>
    </lineage>
</organism>
<dbReference type="RefSeq" id="WP_344485972.1">
    <property type="nucleotide sequence ID" value="NZ_BAAASB010000032.1"/>
</dbReference>
<protein>
    <submittedName>
        <fullName evidence="2">Uncharacterized protein</fullName>
    </submittedName>
</protein>